<reference evidence="2 3" key="1">
    <citation type="submission" date="2023-04" db="EMBL/GenBank/DDBJ databases">
        <authorList>
            <person name="Hsu D."/>
        </authorList>
    </citation>
    <scope>NUCLEOTIDE SEQUENCE [LARGE SCALE GENOMIC DNA]</scope>
    <source>
        <strain evidence="2 3">MK1</strain>
    </source>
</reference>
<sequence length="357" mass="41461">MIDAEISKKVLLTHQDKSGAFPAAPNFPPYQYCWLRDGSFIAYALILAGEEKAAADFFNWTGMVVKRYQDKVFKSISLYNQGVKLHPDQLLHTRFTMDGYEGTEPWGNFQLDGYGTYLWALGQFRKKYVNSPYLEDSEWAVKVVIEYLIRFWHTSCLDCWEECEGVHAVTLAALYGGLKSQTEQGFLNKIQKKNIEAILDLILKEIEHSYIDNGHFVKDRWNKTIDSSLIWLALPFEVVTLDNRVMRHTIEEIERSLLFKGGIKRYISDEYYGGGAWLPLTAWLGWYYARIGKLSKAKVYQEWIEGHSREQNLPEQVTDTDCPECQSWVKKWGPVAEPLLWSHAMHIILDHEMKKLN</sequence>
<gene>
    <name evidence="2" type="ORF">MFMK1_000316</name>
</gene>
<name>A0AAU0UJR6_9FIRM</name>
<organism evidence="2 3">
    <name type="scientific">Metallumcola ferriviriculae</name>
    <dbReference type="NCBI Taxonomy" id="3039180"/>
    <lineage>
        <taxon>Bacteria</taxon>
        <taxon>Bacillati</taxon>
        <taxon>Bacillota</taxon>
        <taxon>Clostridia</taxon>
        <taxon>Neomoorellales</taxon>
        <taxon>Desulfitibacteraceae</taxon>
        <taxon>Metallumcola</taxon>
    </lineage>
</organism>
<keyword evidence="2" id="KW-0378">Hydrolase</keyword>
<evidence type="ECO:0000313" key="3">
    <source>
        <dbReference type="Proteomes" id="UP001329915"/>
    </source>
</evidence>
<dbReference type="Proteomes" id="UP001329915">
    <property type="component" value="Chromosome"/>
</dbReference>
<dbReference type="RefSeq" id="WP_366923427.1">
    <property type="nucleotide sequence ID" value="NZ_CP121694.1"/>
</dbReference>
<dbReference type="Gene3D" id="1.50.10.10">
    <property type="match status" value="1"/>
</dbReference>
<dbReference type="GO" id="GO:0005975">
    <property type="term" value="P:carbohydrate metabolic process"/>
    <property type="evidence" value="ECO:0007669"/>
    <property type="project" value="InterPro"/>
</dbReference>
<dbReference type="SUPFAM" id="SSF48208">
    <property type="entry name" value="Six-hairpin glycosidases"/>
    <property type="match status" value="1"/>
</dbReference>
<dbReference type="PANTHER" id="PTHR31616:SF0">
    <property type="entry name" value="GLUCAN 1,4-ALPHA-GLUCOSIDASE"/>
    <property type="match status" value="1"/>
</dbReference>
<keyword evidence="3" id="KW-1185">Reference proteome</keyword>
<dbReference type="AlphaFoldDB" id="A0AAU0UJR6"/>
<protein>
    <submittedName>
        <fullName evidence="2">Glycoside hydrolase family 15 protein</fullName>
    </submittedName>
</protein>
<evidence type="ECO:0000259" key="1">
    <source>
        <dbReference type="Pfam" id="PF00723"/>
    </source>
</evidence>
<accession>A0AAU0UJR6</accession>
<dbReference type="InterPro" id="IPR011613">
    <property type="entry name" value="GH15-like"/>
</dbReference>
<evidence type="ECO:0000313" key="2">
    <source>
        <dbReference type="EMBL" id="WRO20534.1"/>
    </source>
</evidence>
<dbReference type="Pfam" id="PF00723">
    <property type="entry name" value="Glyco_hydro_15"/>
    <property type="match status" value="1"/>
</dbReference>
<dbReference type="InterPro" id="IPR012341">
    <property type="entry name" value="6hp_glycosidase-like_sf"/>
</dbReference>
<dbReference type="InterPro" id="IPR008928">
    <property type="entry name" value="6-hairpin_glycosidase_sf"/>
</dbReference>
<feature type="domain" description="GH15-like" evidence="1">
    <location>
        <begin position="10"/>
        <end position="299"/>
    </location>
</feature>
<dbReference type="PANTHER" id="PTHR31616">
    <property type="entry name" value="TREHALASE"/>
    <property type="match status" value="1"/>
</dbReference>
<dbReference type="GO" id="GO:0004553">
    <property type="term" value="F:hydrolase activity, hydrolyzing O-glycosyl compounds"/>
    <property type="evidence" value="ECO:0007669"/>
    <property type="project" value="TreeGrafter"/>
</dbReference>
<dbReference type="KEGG" id="dbc:MFMK1_000316"/>
<proteinExistence type="predicted"/>
<dbReference type="EMBL" id="CP121694">
    <property type="protein sequence ID" value="WRO20534.1"/>
    <property type="molecule type" value="Genomic_DNA"/>
</dbReference>